<evidence type="ECO:0000313" key="5">
    <source>
        <dbReference type="Proteomes" id="UP000002586"/>
    </source>
</evidence>
<proteinExistence type="predicted"/>
<reference evidence="5" key="1">
    <citation type="journal article" date="2009" name="Appl. Environ. Microbiol.">
        <title>Complete genome sequence of the chemolithoautotrophic marine magnetotactic coccus strain MC-1.</title>
        <authorList>
            <person name="Schubbe S."/>
            <person name="Williams T.J."/>
            <person name="Xie G."/>
            <person name="Kiss H.E."/>
            <person name="Brettin T.S."/>
            <person name="Martinez D."/>
            <person name="Ross C.A."/>
            <person name="Schuler D."/>
            <person name="Cox B.L."/>
            <person name="Nealson K.H."/>
            <person name="Bazylinski D.A."/>
        </authorList>
    </citation>
    <scope>NUCLEOTIDE SEQUENCE [LARGE SCALE GENOMIC DNA]</scope>
    <source>
        <strain evidence="5">ATCC BAA-1437 / JCM 17883 / MC-1</strain>
    </source>
</reference>
<name>A0LA05_MAGMM</name>
<dbReference type="OrthoDB" id="9808408at2"/>
<keyword evidence="1 2" id="KW-0597">Phosphoprotein</keyword>
<dbReference type="PROSITE" id="PS50110">
    <property type="entry name" value="RESPONSE_REGULATORY"/>
    <property type="match status" value="1"/>
</dbReference>
<dbReference type="eggNOG" id="COG0745">
    <property type="taxonomic scope" value="Bacteria"/>
</dbReference>
<dbReference type="SMART" id="SM00448">
    <property type="entry name" value="REC"/>
    <property type="match status" value="1"/>
</dbReference>
<dbReference type="RefSeq" id="WP_011713919.1">
    <property type="nucleotide sequence ID" value="NC_008576.1"/>
</dbReference>
<dbReference type="InterPro" id="IPR036890">
    <property type="entry name" value="HATPase_C_sf"/>
</dbReference>
<reference evidence="4 5" key="2">
    <citation type="journal article" date="2012" name="Int. J. Syst. Evol. Microbiol.">
        <title>Magnetococcus marinus gen. nov., sp. nov., a marine, magnetotactic bacterium that represents a novel lineage (Magnetococcaceae fam. nov.; Magnetococcales ord. nov.) at the base of the Alphaproteobacteria.</title>
        <authorList>
            <person name="Bazylinski D.A."/>
            <person name="Williams T.J."/>
            <person name="Lefevre C.T."/>
            <person name="Berg R.J."/>
            <person name="Zhang C.L."/>
            <person name="Bowser S.S."/>
            <person name="Dean A.J."/>
            <person name="Beveridge T.J."/>
        </authorList>
    </citation>
    <scope>NUCLEOTIDE SEQUENCE [LARGE SCALE GENOMIC DNA]</scope>
    <source>
        <strain evidence="5">ATCC BAA-1437 / JCM 17883 / MC-1</strain>
    </source>
</reference>
<dbReference type="HOGENOM" id="CLU_563602_0_0_5"/>
<dbReference type="AlphaFoldDB" id="A0LA05"/>
<dbReference type="Gene3D" id="3.40.50.2300">
    <property type="match status" value="1"/>
</dbReference>
<dbReference type="GO" id="GO:0000155">
    <property type="term" value="F:phosphorelay sensor kinase activity"/>
    <property type="evidence" value="ECO:0007669"/>
    <property type="project" value="TreeGrafter"/>
</dbReference>
<dbReference type="KEGG" id="mgm:Mmc1_2297"/>
<dbReference type="SUPFAM" id="SSF55874">
    <property type="entry name" value="ATPase domain of HSP90 chaperone/DNA topoisomerase II/histidine kinase"/>
    <property type="match status" value="1"/>
</dbReference>
<dbReference type="EMBL" id="CP000471">
    <property type="protein sequence ID" value="ABK44798.1"/>
    <property type="molecule type" value="Genomic_DNA"/>
</dbReference>
<dbReference type="STRING" id="156889.Mmc1_2297"/>
<gene>
    <name evidence="4" type="ordered locus">Mmc1_2297</name>
</gene>
<dbReference type="SMART" id="SM00091">
    <property type="entry name" value="PAS"/>
    <property type="match status" value="1"/>
</dbReference>
<feature type="modified residue" description="4-aspartylphosphate" evidence="2">
    <location>
        <position position="416"/>
    </location>
</feature>
<dbReference type="Proteomes" id="UP000002586">
    <property type="component" value="Chromosome"/>
</dbReference>
<dbReference type="InterPro" id="IPR011006">
    <property type="entry name" value="CheY-like_superfamily"/>
</dbReference>
<organism evidence="4 5">
    <name type="scientific">Magnetococcus marinus (strain ATCC BAA-1437 / JCM 17883 / MC-1)</name>
    <dbReference type="NCBI Taxonomy" id="156889"/>
    <lineage>
        <taxon>Bacteria</taxon>
        <taxon>Pseudomonadati</taxon>
        <taxon>Pseudomonadota</taxon>
        <taxon>Magnetococcia</taxon>
        <taxon>Magnetococcales</taxon>
        <taxon>Magnetococcaceae</taxon>
        <taxon>Magnetococcus</taxon>
    </lineage>
</organism>
<dbReference type="PANTHER" id="PTHR43547:SF2">
    <property type="entry name" value="HYBRID SIGNAL TRANSDUCTION HISTIDINE KINASE C"/>
    <property type="match status" value="1"/>
</dbReference>
<dbReference type="eggNOG" id="COG2205">
    <property type="taxonomic scope" value="Bacteria"/>
</dbReference>
<evidence type="ECO:0000259" key="3">
    <source>
        <dbReference type="PROSITE" id="PS50110"/>
    </source>
</evidence>
<dbReference type="InterPro" id="IPR001789">
    <property type="entry name" value="Sig_transdc_resp-reg_receiver"/>
</dbReference>
<sequence>MPPPQVTTSYWLATALQAVDAPCLLLNTDLHLLGWNHAMVAWLVHLPDLYTNTTLSDLLAPQDKQVLYQGLQTLREGRHFTAKVEGLHWLTETGPKQVTLHFSTMATQNGLPPMMLCHLLLTQEGNPSPKERHTASQLSEQVGRLEQALNDKNHFFTLIQRNLREPLASTINLLEAINAEQLLPRDLHEACAQAQLNLNTLVEMAGYRNRSSHQPADALSPAFGYLNTHHLMQRVLRSLANLAQEQHITVLNQINPSQRLHGDPYLLDEALRHLLTLAMDLSSSGDTLHILQVGSKLSFRSLGLAKHIPGLEQTLLRPTDPNRQGTITEYDTHCRAIIAAHKGEIRFSTLPALGGEIAILLPHTDPVVLLVDDNDAERMLLRKPLEEIGLQVCEAKDGQEALEMLGQQHVDMVLTDVRMPRMDGFSLLRQIQSNPLYESIPTLLLTVDQESDSRTQAFQLGAVDFVNKPIQFHDLIPRIRRFLG</sequence>
<feature type="domain" description="Response regulatory" evidence="3">
    <location>
        <begin position="367"/>
        <end position="483"/>
    </location>
</feature>
<keyword evidence="5" id="KW-1185">Reference proteome</keyword>
<dbReference type="InterPro" id="IPR000014">
    <property type="entry name" value="PAS"/>
</dbReference>
<dbReference type="SUPFAM" id="SSF52172">
    <property type="entry name" value="CheY-like"/>
    <property type="match status" value="1"/>
</dbReference>
<dbReference type="Pfam" id="PF00072">
    <property type="entry name" value="Response_reg"/>
    <property type="match status" value="1"/>
</dbReference>
<accession>A0LA05</accession>
<evidence type="ECO:0000313" key="4">
    <source>
        <dbReference type="EMBL" id="ABK44798.1"/>
    </source>
</evidence>
<protein>
    <submittedName>
        <fullName evidence="4">Putative PAS/PAC sensor protein</fullName>
    </submittedName>
</protein>
<dbReference type="PANTHER" id="PTHR43547">
    <property type="entry name" value="TWO-COMPONENT HISTIDINE KINASE"/>
    <property type="match status" value="1"/>
</dbReference>
<evidence type="ECO:0000256" key="1">
    <source>
        <dbReference type="ARBA" id="ARBA00022553"/>
    </source>
</evidence>
<evidence type="ECO:0000256" key="2">
    <source>
        <dbReference type="PROSITE-ProRule" id="PRU00169"/>
    </source>
</evidence>